<dbReference type="Proteomes" id="UP001499951">
    <property type="component" value="Unassembled WGS sequence"/>
</dbReference>
<accession>A0ABP3Q1J4</accession>
<gene>
    <name evidence="5 8" type="primary">tolB</name>
    <name evidence="8" type="ORF">GCM10008942_26240</name>
</gene>
<keyword evidence="5" id="KW-0131">Cell cycle</keyword>
<dbReference type="SUPFAM" id="SSF52964">
    <property type="entry name" value="TolB, N-terminal domain"/>
    <property type="match status" value="1"/>
</dbReference>
<evidence type="ECO:0000256" key="4">
    <source>
        <dbReference type="ARBA" id="ARBA00022764"/>
    </source>
</evidence>
<dbReference type="InterPro" id="IPR011659">
    <property type="entry name" value="WD40"/>
</dbReference>
<dbReference type="InterPro" id="IPR011042">
    <property type="entry name" value="6-blade_b-propeller_TolB-like"/>
</dbReference>
<keyword evidence="3 5" id="KW-0732">Signal</keyword>
<feature type="domain" description="TolB N-terminal" evidence="7">
    <location>
        <begin position="26"/>
        <end position="138"/>
    </location>
</feature>
<evidence type="ECO:0000256" key="6">
    <source>
        <dbReference type="SAM" id="MobiDB-lite"/>
    </source>
</evidence>
<feature type="chain" id="PRO_5044897575" description="Tol-Pal system protein TolB" evidence="5">
    <location>
        <begin position="25"/>
        <end position="442"/>
    </location>
</feature>
<sequence precursor="true">MAMKRLSLMVVAVVGLVLSHPAFAALQVDVNQGNLQPLPIAIPDFISVSGAPAAGPANTAAIPNIAQVVRADLERSGLFKPLDPKSFIEHISNINVAPNFQNWRVINAQGLVTGQATLQPDGRLRVDFRLWDVYGESQMLGLQFTTQPATWRRVAHMISDAIYQRITGEKGYFDTRIVFISESGPALHRQKRLAIMDEDGWNSSFLTNGFLVLTPRFNPSAQMIAYMSYATGKPRVFLFDLETGRQEKLGDFPNMTFSPRFSPDGNLVAMSLESGGNSDIYIMDLRTRQTRRLTYDPAVDTAPSFSPDGKQIVFESDRGGSQQIYVMNVDGSNPHRISFGEGRHGTPVWSPRGDLIAFTSVMSAQFRIGVMRPDGGGERLLSNGWQDEGPTWAPNGRVLMFTRTAQGGRGSQIWSIDVTGRNQRRVSTPGDASDPAWSPLIQ</sequence>
<evidence type="ECO:0000256" key="3">
    <source>
        <dbReference type="ARBA" id="ARBA00022729"/>
    </source>
</evidence>
<dbReference type="SUPFAM" id="SSF69304">
    <property type="entry name" value="Tricorn protease N-terminal domain"/>
    <property type="match status" value="1"/>
</dbReference>
<feature type="signal peptide" evidence="5">
    <location>
        <begin position="1"/>
        <end position="24"/>
    </location>
</feature>
<organism evidence="8 9">
    <name type="scientific">Rhizomicrobium electricum</name>
    <dbReference type="NCBI Taxonomy" id="480070"/>
    <lineage>
        <taxon>Bacteria</taxon>
        <taxon>Pseudomonadati</taxon>
        <taxon>Pseudomonadota</taxon>
        <taxon>Alphaproteobacteria</taxon>
        <taxon>Micropepsales</taxon>
        <taxon>Micropepsaceae</taxon>
        <taxon>Rhizomicrobium</taxon>
    </lineage>
</organism>
<dbReference type="PANTHER" id="PTHR36842">
    <property type="entry name" value="PROTEIN TOLB HOMOLOG"/>
    <property type="match status" value="1"/>
</dbReference>
<evidence type="ECO:0000256" key="5">
    <source>
        <dbReference type="HAMAP-Rule" id="MF_00671"/>
    </source>
</evidence>
<dbReference type="Gene3D" id="2.120.10.30">
    <property type="entry name" value="TolB, C-terminal domain"/>
    <property type="match status" value="1"/>
</dbReference>
<name>A0ABP3Q1J4_9PROT</name>
<dbReference type="InterPro" id="IPR007195">
    <property type="entry name" value="TolB_N"/>
</dbReference>
<comment type="subcellular location">
    <subcellularLocation>
        <location evidence="1 5">Periplasm</location>
    </subcellularLocation>
</comment>
<dbReference type="PANTHER" id="PTHR36842:SF1">
    <property type="entry name" value="PROTEIN TOLB"/>
    <property type="match status" value="1"/>
</dbReference>
<feature type="region of interest" description="Disordered" evidence="6">
    <location>
        <begin position="418"/>
        <end position="442"/>
    </location>
</feature>
<proteinExistence type="inferred from homology"/>
<evidence type="ECO:0000256" key="2">
    <source>
        <dbReference type="ARBA" id="ARBA00009820"/>
    </source>
</evidence>
<evidence type="ECO:0000313" key="8">
    <source>
        <dbReference type="EMBL" id="GAA0576163.1"/>
    </source>
</evidence>
<comment type="caution">
    <text evidence="8">The sequence shown here is derived from an EMBL/GenBank/DDBJ whole genome shotgun (WGS) entry which is preliminary data.</text>
</comment>
<comment type="function">
    <text evidence="5">Part of the Tol-Pal system, which plays a role in outer membrane invagination during cell division and is important for maintaining outer membrane integrity.</text>
</comment>
<protein>
    <recommendedName>
        <fullName evidence="5">Tol-Pal system protein TolB</fullName>
    </recommendedName>
</protein>
<evidence type="ECO:0000256" key="1">
    <source>
        <dbReference type="ARBA" id="ARBA00004418"/>
    </source>
</evidence>
<dbReference type="InterPro" id="IPR014167">
    <property type="entry name" value="Tol-Pal_TolB"/>
</dbReference>
<comment type="similarity">
    <text evidence="2 5">Belongs to the TolB family.</text>
</comment>
<keyword evidence="9" id="KW-1185">Reference proteome</keyword>
<dbReference type="Gene3D" id="3.40.50.10070">
    <property type="entry name" value="TolB, N-terminal domain"/>
    <property type="match status" value="1"/>
</dbReference>
<dbReference type="EMBL" id="BAAADD010000007">
    <property type="protein sequence ID" value="GAA0576163.1"/>
    <property type="molecule type" value="Genomic_DNA"/>
</dbReference>
<comment type="subunit">
    <text evidence="5">The Tol-Pal system is composed of five core proteins: the inner membrane proteins TolA, TolQ and TolR, the periplasmic protein TolB and the outer membrane protein Pal. They form a network linking the inner and outer membranes and the peptidoglycan layer.</text>
</comment>
<dbReference type="NCBIfam" id="TIGR02800">
    <property type="entry name" value="propeller_TolB"/>
    <property type="match status" value="1"/>
</dbReference>
<keyword evidence="4 5" id="KW-0574">Periplasm</keyword>
<dbReference type="HAMAP" id="MF_00671">
    <property type="entry name" value="TolB"/>
    <property type="match status" value="1"/>
</dbReference>
<dbReference type="Pfam" id="PF04052">
    <property type="entry name" value="TolB_N"/>
    <property type="match status" value="1"/>
</dbReference>
<evidence type="ECO:0000259" key="7">
    <source>
        <dbReference type="Pfam" id="PF04052"/>
    </source>
</evidence>
<dbReference type="Pfam" id="PF07676">
    <property type="entry name" value="PD40"/>
    <property type="match status" value="4"/>
</dbReference>
<keyword evidence="5" id="KW-0132">Cell division</keyword>
<evidence type="ECO:0000313" key="9">
    <source>
        <dbReference type="Proteomes" id="UP001499951"/>
    </source>
</evidence>
<reference evidence="9" key="1">
    <citation type="journal article" date="2019" name="Int. J. Syst. Evol. Microbiol.">
        <title>The Global Catalogue of Microorganisms (GCM) 10K type strain sequencing project: providing services to taxonomists for standard genome sequencing and annotation.</title>
        <authorList>
            <consortium name="The Broad Institute Genomics Platform"/>
            <consortium name="The Broad Institute Genome Sequencing Center for Infectious Disease"/>
            <person name="Wu L."/>
            <person name="Ma J."/>
        </authorList>
    </citation>
    <scope>NUCLEOTIDE SEQUENCE [LARGE SCALE GENOMIC DNA]</scope>
    <source>
        <strain evidence="9">JCM 15089</strain>
    </source>
</reference>